<dbReference type="Pfam" id="PF13692">
    <property type="entry name" value="Glyco_trans_1_4"/>
    <property type="match status" value="1"/>
</dbReference>
<dbReference type="AlphaFoldDB" id="A0A7X6KS73"/>
<dbReference type="SUPFAM" id="SSF53756">
    <property type="entry name" value="UDP-Glycosyltransferase/glycogen phosphorylase"/>
    <property type="match status" value="1"/>
</dbReference>
<evidence type="ECO:0000313" key="1">
    <source>
        <dbReference type="EMBL" id="NKY21257.1"/>
    </source>
</evidence>
<protein>
    <submittedName>
        <fullName evidence="1">Glycosyltransferase family 1 protein</fullName>
    </submittedName>
</protein>
<dbReference type="RefSeq" id="WP_168628373.1">
    <property type="nucleotide sequence ID" value="NZ_BONL01000003.1"/>
</dbReference>
<keyword evidence="1" id="KW-0808">Transferase</keyword>
<reference evidence="1 2" key="1">
    <citation type="submission" date="2020-04" db="EMBL/GenBank/DDBJ databases">
        <title>MicrobeNet Type strains.</title>
        <authorList>
            <person name="Nicholson A.C."/>
        </authorList>
    </citation>
    <scope>NUCLEOTIDE SEQUENCE [LARGE SCALE GENOMIC DNA]</scope>
    <source>
        <strain evidence="1 2">ATCC BAA-788</strain>
    </source>
</reference>
<dbReference type="Proteomes" id="UP000581206">
    <property type="component" value="Unassembled WGS sequence"/>
</dbReference>
<gene>
    <name evidence="1" type="ORF">HGA03_01090</name>
</gene>
<comment type="caution">
    <text evidence="1">The sequence shown here is derived from an EMBL/GenBank/DDBJ whole genome shotgun (WGS) entry which is preliminary data.</text>
</comment>
<organism evidence="1 2">
    <name type="scientific">Cellulomonas denverensis</name>
    <dbReference type="NCBI Taxonomy" id="264297"/>
    <lineage>
        <taxon>Bacteria</taxon>
        <taxon>Bacillati</taxon>
        <taxon>Actinomycetota</taxon>
        <taxon>Actinomycetes</taxon>
        <taxon>Micrococcales</taxon>
        <taxon>Cellulomonadaceae</taxon>
        <taxon>Cellulomonas</taxon>
    </lineage>
</organism>
<dbReference type="EMBL" id="JAAXOX010000001">
    <property type="protein sequence ID" value="NKY21257.1"/>
    <property type="molecule type" value="Genomic_DNA"/>
</dbReference>
<accession>A0A7X6KS73</accession>
<dbReference type="Gene3D" id="3.40.50.2000">
    <property type="entry name" value="Glycogen Phosphorylase B"/>
    <property type="match status" value="1"/>
</dbReference>
<name>A0A7X6KS73_9CELL</name>
<dbReference type="GO" id="GO:0016740">
    <property type="term" value="F:transferase activity"/>
    <property type="evidence" value="ECO:0007669"/>
    <property type="project" value="UniProtKB-KW"/>
</dbReference>
<evidence type="ECO:0000313" key="2">
    <source>
        <dbReference type="Proteomes" id="UP000581206"/>
    </source>
</evidence>
<sequence>MSLTRPARPAAATRHDLVVISLEPWDEVWRRNQHLIAGLLQEDPGLHVLFVEPPVDHLHDLRRGVPLTLGRRLRALADTDGAPGGRAWAYRPTKWWPRRLAPGADARRAAAVARVARRLGMPDPVLWVNDPDGAAVLRSTGWRSLYDITDDWLRADREPAEHRRTRANEDLLLADCTEVVVCSPALARSKGAGAGREVTLVTNAVDLPAYRTPAHRPGDLPEGDYAVYVGTLHPDRLDLEACLRLATALRGAGAHLVLVGPALLDPLDLTRLEVAGAVLLGPRPASVVPAYLQHAAVLVVPHRVDDFTDSLDPIKLYEYLAVNRPIVSTPVAGFREQPAERVVTASPQQLPEAVVRVLNAPPVPPPPSWSDRVQQMREVLDRVRSAPTPR</sequence>
<proteinExistence type="predicted"/>
<keyword evidence="2" id="KW-1185">Reference proteome</keyword>